<feature type="region of interest" description="Disordered" evidence="1">
    <location>
        <begin position="1"/>
        <end position="21"/>
    </location>
</feature>
<dbReference type="EMBL" id="JAJNBZ010000007">
    <property type="protein sequence ID" value="MCE5169912.1"/>
    <property type="molecule type" value="Genomic_DNA"/>
</dbReference>
<comment type="caution">
    <text evidence="2">The sequence shown here is derived from an EMBL/GenBank/DDBJ whole genome shotgun (WGS) entry which is preliminary data.</text>
</comment>
<dbReference type="SUPFAM" id="SSF56300">
    <property type="entry name" value="Metallo-dependent phosphatases"/>
    <property type="match status" value="1"/>
</dbReference>
<accession>A0ABS8YI92</accession>
<dbReference type="Proteomes" id="UP001199916">
    <property type="component" value="Unassembled WGS sequence"/>
</dbReference>
<proteinExistence type="predicted"/>
<reference evidence="2 3" key="1">
    <citation type="submission" date="2021-11" db="EMBL/GenBank/DDBJ databases">
        <title>Draft genome sequence of Paenibacillus profundus YoMME, a new Gram-positive bacteria with exoelectrogenic properties.</title>
        <authorList>
            <person name="Hubenova Y."/>
            <person name="Hubenova E."/>
            <person name="Manasiev Y."/>
            <person name="Peykov S."/>
            <person name="Mitov M."/>
        </authorList>
    </citation>
    <scope>NUCLEOTIDE SEQUENCE [LARGE SCALE GENOMIC DNA]</scope>
    <source>
        <strain evidence="2 3">YoMME</strain>
    </source>
</reference>
<sequence length="80" mass="8610">MEYGGIRNRSKSGADSAAWGKDTGEASYGLQGEKTLCSLLEQNSPALICCGHTHWSTPWVQWNGASNAVGKIIILTRAEE</sequence>
<dbReference type="InterPro" id="IPR029052">
    <property type="entry name" value="Metallo-depent_PP-like"/>
</dbReference>
<gene>
    <name evidence="2" type="ORF">LQV63_11375</name>
</gene>
<organism evidence="2 3">
    <name type="scientific">Paenibacillus profundus</name>
    <dbReference type="NCBI Taxonomy" id="1173085"/>
    <lineage>
        <taxon>Bacteria</taxon>
        <taxon>Bacillati</taxon>
        <taxon>Bacillota</taxon>
        <taxon>Bacilli</taxon>
        <taxon>Bacillales</taxon>
        <taxon>Paenibacillaceae</taxon>
        <taxon>Paenibacillus</taxon>
    </lineage>
</organism>
<evidence type="ECO:0000256" key="1">
    <source>
        <dbReference type="SAM" id="MobiDB-lite"/>
    </source>
</evidence>
<evidence type="ECO:0000313" key="3">
    <source>
        <dbReference type="Proteomes" id="UP001199916"/>
    </source>
</evidence>
<protein>
    <recommendedName>
        <fullName evidence="4">Calcineurin-like phosphoesterase domain-containing protein</fullName>
    </recommendedName>
</protein>
<evidence type="ECO:0008006" key="4">
    <source>
        <dbReference type="Google" id="ProtNLM"/>
    </source>
</evidence>
<keyword evidence="3" id="KW-1185">Reference proteome</keyword>
<evidence type="ECO:0000313" key="2">
    <source>
        <dbReference type="EMBL" id="MCE5169912.1"/>
    </source>
</evidence>
<name>A0ABS8YI92_9BACL</name>